<feature type="transmembrane region" description="Helical" evidence="6">
    <location>
        <begin position="112"/>
        <end position="130"/>
    </location>
</feature>
<keyword evidence="4 6" id="KW-1133">Transmembrane helix</keyword>
<reference evidence="8 9" key="1">
    <citation type="submission" date="2018-05" db="EMBL/GenBank/DDBJ databases">
        <title>Genomic Encyclopedia of Type Strains, Phase IV (KMG-IV): sequencing the most valuable type-strain genomes for metagenomic binning, comparative biology and taxonomic classification.</title>
        <authorList>
            <person name="Goeker M."/>
        </authorList>
    </citation>
    <scope>NUCLEOTIDE SEQUENCE [LARGE SCALE GENOMIC DNA]</scope>
    <source>
        <strain evidence="8 9">DSM 103371</strain>
    </source>
</reference>
<dbReference type="EMBL" id="QGGV01000005">
    <property type="protein sequence ID" value="PWK56054.1"/>
    <property type="molecule type" value="Genomic_DNA"/>
</dbReference>
<feature type="transmembrane region" description="Helical" evidence="6">
    <location>
        <begin position="52"/>
        <end position="69"/>
    </location>
</feature>
<feature type="transmembrane region" description="Helical" evidence="6">
    <location>
        <begin position="192"/>
        <end position="214"/>
    </location>
</feature>
<protein>
    <submittedName>
        <fullName evidence="8">Drug/metabolite transporter (DMT)-like permease</fullName>
    </submittedName>
</protein>
<evidence type="ECO:0000259" key="7">
    <source>
        <dbReference type="Pfam" id="PF00892"/>
    </source>
</evidence>
<dbReference type="RefSeq" id="WP_241239728.1">
    <property type="nucleotide sequence ID" value="NZ_CP034588.1"/>
</dbReference>
<organism evidence="8 9">
    <name type="scientific">Silicimonas algicola</name>
    <dbReference type="NCBI Taxonomy" id="1826607"/>
    <lineage>
        <taxon>Bacteria</taxon>
        <taxon>Pseudomonadati</taxon>
        <taxon>Pseudomonadota</taxon>
        <taxon>Alphaproteobacteria</taxon>
        <taxon>Rhodobacterales</taxon>
        <taxon>Paracoccaceae</taxon>
    </lineage>
</organism>
<evidence type="ECO:0000256" key="6">
    <source>
        <dbReference type="SAM" id="Phobius"/>
    </source>
</evidence>
<dbReference type="InterPro" id="IPR000620">
    <property type="entry name" value="EamA_dom"/>
</dbReference>
<accession>A0A316G590</accession>
<comment type="similarity">
    <text evidence="2">Belongs to the drug/metabolite transporter (DMT) superfamily. 10 TMS drug/metabolite exporter (DME) (TC 2.A.7.3) family.</text>
</comment>
<keyword evidence="3 6" id="KW-0812">Transmembrane</keyword>
<dbReference type="PANTHER" id="PTHR22911">
    <property type="entry name" value="ACYL-MALONYL CONDENSING ENZYME-RELATED"/>
    <property type="match status" value="1"/>
</dbReference>
<proteinExistence type="inferred from homology"/>
<dbReference type="Gene3D" id="1.10.3730.20">
    <property type="match status" value="1"/>
</dbReference>
<evidence type="ECO:0000256" key="2">
    <source>
        <dbReference type="ARBA" id="ARBA00009853"/>
    </source>
</evidence>
<gene>
    <name evidence="8" type="ORF">C8D95_105119</name>
</gene>
<feature type="transmembrane region" description="Helical" evidence="6">
    <location>
        <begin position="248"/>
        <end position="268"/>
    </location>
</feature>
<feature type="transmembrane region" description="Helical" evidence="6">
    <location>
        <begin position="81"/>
        <end position="100"/>
    </location>
</feature>
<keyword evidence="5 6" id="KW-0472">Membrane</keyword>
<evidence type="ECO:0000256" key="5">
    <source>
        <dbReference type="ARBA" id="ARBA00023136"/>
    </source>
</evidence>
<comment type="caution">
    <text evidence="8">The sequence shown here is derived from an EMBL/GenBank/DDBJ whole genome shotgun (WGS) entry which is preliminary data.</text>
</comment>
<dbReference type="Pfam" id="PF00892">
    <property type="entry name" value="EamA"/>
    <property type="match status" value="2"/>
</dbReference>
<sequence>MPDAPFAPPPVIRVPVDRPLAGIGWMVLTGLLFVGVTAGVKHGAKDLPAPESAFLRYVFGLVWLLPAWREIRGAPLTRQQLRILGIRGFAHSFAVMLWFFAMTRITIAEVTAMNYMTPVYVTLAAAFVLGEKLAARRILAILLAFLGALLILRPGLRALDDGHYAMIFAAMLFAFSYLIAKRFSGELPATSIVAMLSIVVTVCLAPFAFAVWRTPTLSEAAWIMGVACLATAGHYSMTRAFAAAPVSVTQPVTFLQLIWSVLLGVFVFSEEADAWVILGGTVIIAATTFIAIREAMLSRAIANGKDLK</sequence>
<evidence type="ECO:0000313" key="9">
    <source>
        <dbReference type="Proteomes" id="UP000245390"/>
    </source>
</evidence>
<feature type="transmembrane region" description="Helical" evidence="6">
    <location>
        <begin position="20"/>
        <end position="40"/>
    </location>
</feature>
<keyword evidence="9" id="KW-1185">Reference proteome</keyword>
<comment type="subcellular location">
    <subcellularLocation>
        <location evidence="1">Membrane</location>
        <topology evidence="1">Multi-pass membrane protein</topology>
    </subcellularLocation>
</comment>
<feature type="domain" description="EamA" evidence="7">
    <location>
        <begin position="163"/>
        <end position="291"/>
    </location>
</feature>
<evidence type="ECO:0000256" key="1">
    <source>
        <dbReference type="ARBA" id="ARBA00004141"/>
    </source>
</evidence>
<feature type="transmembrane region" description="Helical" evidence="6">
    <location>
        <begin position="274"/>
        <end position="292"/>
    </location>
</feature>
<dbReference type="SUPFAM" id="SSF103481">
    <property type="entry name" value="Multidrug resistance efflux transporter EmrE"/>
    <property type="match status" value="2"/>
</dbReference>
<dbReference type="AlphaFoldDB" id="A0A316G590"/>
<feature type="transmembrane region" description="Helical" evidence="6">
    <location>
        <begin position="137"/>
        <end position="156"/>
    </location>
</feature>
<evidence type="ECO:0000256" key="3">
    <source>
        <dbReference type="ARBA" id="ARBA00022692"/>
    </source>
</evidence>
<dbReference type="InterPro" id="IPR037185">
    <property type="entry name" value="EmrE-like"/>
</dbReference>
<dbReference type="GO" id="GO:0016020">
    <property type="term" value="C:membrane"/>
    <property type="evidence" value="ECO:0007669"/>
    <property type="project" value="UniProtKB-SubCell"/>
</dbReference>
<evidence type="ECO:0000313" key="8">
    <source>
        <dbReference type="EMBL" id="PWK56054.1"/>
    </source>
</evidence>
<feature type="transmembrane region" description="Helical" evidence="6">
    <location>
        <begin position="162"/>
        <end position="180"/>
    </location>
</feature>
<evidence type="ECO:0000256" key="4">
    <source>
        <dbReference type="ARBA" id="ARBA00022989"/>
    </source>
</evidence>
<dbReference type="Proteomes" id="UP000245390">
    <property type="component" value="Unassembled WGS sequence"/>
</dbReference>
<feature type="domain" description="EamA" evidence="7">
    <location>
        <begin position="21"/>
        <end position="152"/>
    </location>
</feature>
<dbReference type="PANTHER" id="PTHR22911:SF6">
    <property type="entry name" value="SOLUTE CARRIER FAMILY 35 MEMBER G1"/>
    <property type="match status" value="1"/>
</dbReference>
<name>A0A316G590_9RHOB</name>